<dbReference type="STRING" id="1249933.SAMN04489797_1901"/>
<name>A0A1H1TAP5_9FLAO</name>
<organism evidence="1 2">
    <name type="scientific">Winogradskyella sediminis</name>
    <dbReference type="NCBI Taxonomy" id="1382466"/>
    <lineage>
        <taxon>Bacteria</taxon>
        <taxon>Pseudomonadati</taxon>
        <taxon>Bacteroidota</taxon>
        <taxon>Flavobacteriia</taxon>
        <taxon>Flavobacteriales</taxon>
        <taxon>Flavobacteriaceae</taxon>
        <taxon>Winogradskyella</taxon>
    </lineage>
</organism>
<dbReference type="RefSeq" id="WP_092446480.1">
    <property type="nucleotide sequence ID" value="NZ_LT629774.1"/>
</dbReference>
<evidence type="ECO:0000313" key="2">
    <source>
        <dbReference type="Proteomes" id="UP000198963"/>
    </source>
</evidence>
<dbReference type="EMBL" id="LT629774">
    <property type="protein sequence ID" value="SDS57332.1"/>
    <property type="molecule type" value="Genomic_DNA"/>
</dbReference>
<evidence type="ECO:0000313" key="1">
    <source>
        <dbReference type="EMBL" id="SDS57332.1"/>
    </source>
</evidence>
<proteinExistence type="predicted"/>
<protein>
    <submittedName>
        <fullName evidence="1">Uncharacterized protein</fullName>
    </submittedName>
</protein>
<dbReference type="Proteomes" id="UP000198963">
    <property type="component" value="Chromosome I"/>
</dbReference>
<accession>A0A1H1TAP5</accession>
<gene>
    <name evidence="1" type="ORF">SAMN04489797_1901</name>
</gene>
<reference evidence="1 2" key="1">
    <citation type="submission" date="2016-10" db="EMBL/GenBank/DDBJ databases">
        <authorList>
            <person name="Varghese N."/>
            <person name="Submissions S."/>
        </authorList>
    </citation>
    <scope>NUCLEOTIDE SEQUENCE [LARGE SCALE GENOMIC DNA]</scope>
    <source>
        <strain evidence="1 2">RHA_55</strain>
    </source>
</reference>
<sequence>MILKVSYKLIALFLTFALLANNINNLVIVTDFVINQDLIAKTLCIQKEEQKGCNGKCQLTKQLVENNTDPNSDTPLPSSNRTQLDVFIIASISAHTTEANFQVSSLQNTIDYRQNEPTSGFYVIDTPPPNLS</sequence>
<keyword evidence="2" id="KW-1185">Reference proteome</keyword>
<dbReference type="AlphaFoldDB" id="A0A1H1TAP5"/>